<organism evidence="2 3">
    <name type="scientific">Pannonibacter phragmitetus</name>
    <dbReference type="NCBI Taxonomy" id="121719"/>
    <lineage>
        <taxon>Bacteria</taxon>
        <taxon>Pseudomonadati</taxon>
        <taxon>Pseudomonadota</taxon>
        <taxon>Alphaproteobacteria</taxon>
        <taxon>Hyphomicrobiales</taxon>
        <taxon>Stappiaceae</taxon>
        <taxon>Pannonibacter</taxon>
    </lineage>
</organism>
<dbReference type="AlphaFoldDB" id="A0A378ZYF6"/>
<evidence type="ECO:0000313" key="2">
    <source>
        <dbReference type="EMBL" id="SUB01571.1"/>
    </source>
</evidence>
<dbReference type="RefSeq" id="WP_019966468.1">
    <property type="nucleotide sequence ID" value="NZ_UGSK01000001.1"/>
</dbReference>
<proteinExistence type="predicted"/>
<reference evidence="2 3" key="1">
    <citation type="submission" date="2018-06" db="EMBL/GenBank/DDBJ databases">
        <authorList>
            <consortium name="Pathogen Informatics"/>
            <person name="Doyle S."/>
        </authorList>
    </citation>
    <scope>NUCLEOTIDE SEQUENCE [LARGE SCALE GENOMIC DNA]</scope>
    <source>
        <strain evidence="2 3">NCTC13350</strain>
    </source>
</reference>
<dbReference type="Gene3D" id="1.10.520.40">
    <property type="entry name" value="CRISPR-associated protein Cse2"/>
    <property type="match status" value="1"/>
</dbReference>
<evidence type="ECO:0000313" key="3">
    <source>
        <dbReference type="Proteomes" id="UP000255000"/>
    </source>
</evidence>
<sequence>MTMKLNKSAAEAARDWWQRLHPNPVTGRGGDRAGRARLRRASGPLEALLEPQTQALIEAVRRASGKAWSLQAQFEEEETLLLRFGVLAILLAETDVHFEERQRGFAGLLGLTPDGLRAGTDDRRRWSVSRFGAMMRAWKEPDDFCRHARRALNVVRREPFDAAAFIRDVIGFDGAVQRKWTFDYYGQPQLAAGDGKAGEQESPAAGHDTPEEN</sequence>
<dbReference type="EMBL" id="UGSK01000001">
    <property type="protein sequence ID" value="SUB01571.1"/>
    <property type="molecule type" value="Genomic_DNA"/>
</dbReference>
<dbReference type="InterPro" id="IPR038287">
    <property type="entry name" value="Cse2_sf"/>
</dbReference>
<evidence type="ECO:0000256" key="1">
    <source>
        <dbReference type="SAM" id="MobiDB-lite"/>
    </source>
</evidence>
<dbReference type="Pfam" id="PF09485">
    <property type="entry name" value="CRISPR_Cse2"/>
    <property type="match status" value="1"/>
</dbReference>
<dbReference type="OrthoDB" id="7279660at2"/>
<dbReference type="Proteomes" id="UP000255000">
    <property type="component" value="Unassembled WGS sequence"/>
</dbReference>
<feature type="region of interest" description="Disordered" evidence="1">
    <location>
        <begin position="191"/>
        <end position="213"/>
    </location>
</feature>
<protein>
    <submittedName>
        <fullName evidence="2">CRISPR type I-E/ECOLI-associated protein CasB/Cse2</fullName>
    </submittedName>
</protein>
<gene>
    <name evidence="2" type="ORF">NCTC13350_02513</name>
</gene>
<name>A0A378ZYF6_9HYPH</name>
<accession>A0A378ZYF6</accession>
<dbReference type="NCBIfam" id="TIGR02548">
    <property type="entry name" value="casB_cse2"/>
    <property type="match status" value="1"/>
</dbReference>
<dbReference type="InterPro" id="IPR013382">
    <property type="entry name" value="CRISPR-assoc_prot_Cse2"/>
</dbReference>